<evidence type="ECO:0000256" key="1">
    <source>
        <dbReference type="ARBA" id="ARBA00006987"/>
    </source>
</evidence>
<evidence type="ECO:0000313" key="3">
    <source>
        <dbReference type="Proteomes" id="UP000295096"/>
    </source>
</evidence>
<dbReference type="PANTHER" id="PTHR42928:SF5">
    <property type="entry name" value="BLR1237 PROTEIN"/>
    <property type="match status" value="1"/>
</dbReference>
<sequence>MMRVKLNRRSAMTAVAAAAFPAPSRAQQRMPELVKLVVGLPPGNLPDVIARTIASYLAGRVAPTVVVENRVGAAARLAVDAVLQGPRDGSQALVTPSGVLTLAPHTFKTLAYKPFEDLQPVSLLGRAAFSFCVGPMVASSVRTVRDFAEWCRANPTKASYASVAAGSPPHFVGEMLKLALKFECTHVAGRNDPVPEVIGGQIAALSRASADMLRLAGDQRLRILGITGTARWSRMPDTPTFAEQGVPGLDWLDWYGMYLPAGAPPGLAARLSETIQAAFHDARFVEQWRTALTIDPEASSPGELDRLGRSDLERWAGVVKATGFAAE</sequence>
<dbReference type="InterPro" id="IPR005064">
    <property type="entry name" value="BUG"/>
</dbReference>
<evidence type="ECO:0008006" key="4">
    <source>
        <dbReference type="Google" id="ProtNLM"/>
    </source>
</evidence>
<dbReference type="Gene3D" id="3.40.190.150">
    <property type="entry name" value="Bordetella uptake gene, domain 1"/>
    <property type="match status" value="1"/>
</dbReference>
<keyword evidence="3" id="KW-1185">Reference proteome</keyword>
<dbReference type="Gene3D" id="3.40.190.10">
    <property type="entry name" value="Periplasmic binding protein-like II"/>
    <property type="match status" value="1"/>
</dbReference>
<comment type="caution">
    <text evidence="2">The sequence shown here is derived from an EMBL/GenBank/DDBJ whole genome shotgun (WGS) entry which is preliminary data.</text>
</comment>
<gene>
    <name evidence="2" type="ORF">E2C06_35140</name>
</gene>
<name>A0A4R5Q693_9PROT</name>
<dbReference type="Pfam" id="PF03401">
    <property type="entry name" value="TctC"/>
    <property type="match status" value="1"/>
</dbReference>
<dbReference type="OrthoDB" id="9780943at2"/>
<protein>
    <recommendedName>
        <fullName evidence="4">Tripartite tricarboxylate transporter substrate binding protein</fullName>
    </recommendedName>
</protein>
<dbReference type="PANTHER" id="PTHR42928">
    <property type="entry name" value="TRICARBOXYLATE-BINDING PROTEIN"/>
    <property type="match status" value="1"/>
</dbReference>
<dbReference type="AlphaFoldDB" id="A0A4R5Q693"/>
<dbReference type="EMBL" id="SMSJ01000176">
    <property type="protein sequence ID" value="TDH57958.1"/>
    <property type="molecule type" value="Genomic_DNA"/>
</dbReference>
<organism evidence="2 3">
    <name type="scientific">Dankookia rubra</name>
    <dbReference type="NCBI Taxonomy" id="1442381"/>
    <lineage>
        <taxon>Bacteria</taxon>
        <taxon>Pseudomonadati</taxon>
        <taxon>Pseudomonadota</taxon>
        <taxon>Alphaproteobacteria</taxon>
        <taxon>Acetobacterales</taxon>
        <taxon>Roseomonadaceae</taxon>
        <taxon>Dankookia</taxon>
    </lineage>
</organism>
<accession>A0A4R5Q693</accession>
<dbReference type="Proteomes" id="UP000295096">
    <property type="component" value="Unassembled WGS sequence"/>
</dbReference>
<reference evidence="2 3" key="1">
    <citation type="journal article" date="2016" name="J. Microbiol.">
        <title>Dankookia rubra gen. nov., sp. nov., an alphaproteobacterium isolated from sediment of a shallow stream.</title>
        <authorList>
            <person name="Kim W.H."/>
            <person name="Kim D.H."/>
            <person name="Kang K."/>
            <person name="Ahn T.Y."/>
        </authorList>
    </citation>
    <scope>NUCLEOTIDE SEQUENCE [LARGE SCALE GENOMIC DNA]</scope>
    <source>
        <strain evidence="2 3">JCM30602</strain>
    </source>
</reference>
<evidence type="ECO:0000313" key="2">
    <source>
        <dbReference type="EMBL" id="TDH57958.1"/>
    </source>
</evidence>
<comment type="similarity">
    <text evidence="1">Belongs to the UPF0065 (bug) family.</text>
</comment>
<proteinExistence type="inferred from homology"/>
<dbReference type="InterPro" id="IPR042100">
    <property type="entry name" value="Bug_dom1"/>
</dbReference>